<dbReference type="AlphaFoldDB" id="A0AAE0ZW42"/>
<evidence type="ECO:0000256" key="1">
    <source>
        <dbReference type="SAM" id="MobiDB-lite"/>
    </source>
</evidence>
<evidence type="ECO:0000313" key="3">
    <source>
        <dbReference type="Proteomes" id="UP001283361"/>
    </source>
</evidence>
<proteinExistence type="predicted"/>
<accession>A0AAE0ZW42</accession>
<feature type="region of interest" description="Disordered" evidence="1">
    <location>
        <begin position="1"/>
        <end position="39"/>
    </location>
</feature>
<evidence type="ECO:0000313" key="2">
    <source>
        <dbReference type="EMBL" id="KAK3775722.1"/>
    </source>
</evidence>
<comment type="caution">
    <text evidence="2">The sequence shown here is derived from an EMBL/GenBank/DDBJ whole genome shotgun (WGS) entry which is preliminary data.</text>
</comment>
<sequence>MYCGRKETGREKVSAGAAYLPSSNEPTANQRGLTGDGSEYSTRASFLLPRRWPFPGFNYCRLFLPCRSSGRTGSSHRFCFESMNETERTQRSEDGEKFLHEARKNGRLVS</sequence>
<feature type="region of interest" description="Disordered" evidence="1">
    <location>
        <begin position="83"/>
        <end position="110"/>
    </location>
</feature>
<organism evidence="2 3">
    <name type="scientific">Elysia crispata</name>
    <name type="common">lettuce slug</name>
    <dbReference type="NCBI Taxonomy" id="231223"/>
    <lineage>
        <taxon>Eukaryota</taxon>
        <taxon>Metazoa</taxon>
        <taxon>Spiralia</taxon>
        <taxon>Lophotrochozoa</taxon>
        <taxon>Mollusca</taxon>
        <taxon>Gastropoda</taxon>
        <taxon>Heterobranchia</taxon>
        <taxon>Euthyneura</taxon>
        <taxon>Panpulmonata</taxon>
        <taxon>Sacoglossa</taxon>
        <taxon>Placobranchoidea</taxon>
        <taxon>Plakobranchidae</taxon>
        <taxon>Elysia</taxon>
    </lineage>
</organism>
<dbReference type="EMBL" id="JAWDGP010003283">
    <property type="protein sequence ID" value="KAK3775722.1"/>
    <property type="molecule type" value="Genomic_DNA"/>
</dbReference>
<gene>
    <name evidence="2" type="ORF">RRG08_044780</name>
</gene>
<feature type="compositionally biased region" description="Basic and acidic residues" evidence="1">
    <location>
        <begin position="1"/>
        <end position="13"/>
    </location>
</feature>
<feature type="compositionally biased region" description="Basic and acidic residues" evidence="1">
    <location>
        <begin position="85"/>
        <end position="104"/>
    </location>
</feature>
<reference evidence="2" key="1">
    <citation type="journal article" date="2023" name="G3 (Bethesda)">
        <title>A reference genome for the long-term kleptoplast-retaining sea slug Elysia crispata morphotype clarki.</title>
        <authorList>
            <person name="Eastman K.E."/>
            <person name="Pendleton A.L."/>
            <person name="Shaikh M.A."/>
            <person name="Suttiyut T."/>
            <person name="Ogas R."/>
            <person name="Tomko P."/>
            <person name="Gavelis G."/>
            <person name="Widhalm J.R."/>
            <person name="Wisecaver J.H."/>
        </authorList>
    </citation>
    <scope>NUCLEOTIDE SEQUENCE</scope>
    <source>
        <strain evidence="2">ECLA1</strain>
    </source>
</reference>
<feature type="compositionally biased region" description="Polar residues" evidence="1">
    <location>
        <begin position="21"/>
        <end position="32"/>
    </location>
</feature>
<dbReference type="Proteomes" id="UP001283361">
    <property type="component" value="Unassembled WGS sequence"/>
</dbReference>
<keyword evidence="3" id="KW-1185">Reference proteome</keyword>
<protein>
    <submittedName>
        <fullName evidence="2">Uncharacterized protein</fullName>
    </submittedName>
</protein>
<name>A0AAE0ZW42_9GAST</name>